<dbReference type="RefSeq" id="WP_132858700.1">
    <property type="nucleotide sequence ID" value="NZ_SMGR01000001.1"/>
</dbReference>
<dbReference type="Pfam" id="PF03729">
    <property type="entry name" value="DUF308"/>
    <property type="match status" value="1"/>
</dbReference>
<dbReference type="OrthoDB" id="5678253at2"/>
<dbReference type="PANTHER" id="PTHR34989">
    <property type="entry name" value="PROTEIN HDED"/>
    <property type="match status" value="1"/>
</dbReference>
<dbReference type="AlphaFoldDB" id="A0A4R1NLK0"/>
<keyword evidence="1" id="KW-1133">Transmembrane helix</keyword>
<organism evidence="2 3">
    <name type="scientific">Shimia isoporae</name>
    <dbReference type="NCBI Taxonomy" id="647720"/>
    <lineage>
        <taxon>Bacteria</taxon>
        <taxon>Pseudomonadati</taxon>
        <taxon>Pseudomonadota</taxon>
        <taxon>Alphaproteobacteria</taxon>
        <taxon>Rhodobacterales</taxon>
        <taxon>Roseobacteraceae</taxon>
    </lineage>
</organism>
<dbReference type="InterPro" id="IPR005325">
    <property type="entry name" value="DUF308_memb"/>
</dbReference>
<accession>A0A4R1NLK0</accession>
<dbReference type="PANTHER" id="PTHR34989:SF1">
    <property type="entry name" value="PROTEIN HDED"/>
    <property type="match status" value="1"/>
</dbReference>
<comment type="caution">
    <text evidence="2">The sequence shown here is derived from an EMBL/GenBank/DDBJ whole genome shotgun (WGS) entry which is preliminary data.</text>
</comment>
<feature type="transmembrane region" description="Helical" evidence="1">
    <location>
        <begin position="85"/>
        <end position="106"/>
    </location>
</feature>
<keyword evidence="3" id="KW-1185">Reference proteome</keyword>
<reference evidence="2 3" key="1">
    <citation type="submission" date="2019-03" db="EMBL/GenBank/DDBJ databases">
        <title>Genomic Encyclopedia of Archaeal and Bacterial Type Strains, Phase II (KMG-II): from individual species to whole genera.</title>
        <authorList>
            <person name="Goeker M."/>
        </authorList>
    </citation>
    <scope>NUCLEOTIDE SEQUENCE [LARGE SCALE GENOMIC DNA]</scope>
    <source>
        <strain evidence="2 3">DSM 26433</strain>
    </source>
</reference>
<dbReference type="EMBL" id="SMGR01000001">
    <property type="protein sequence ID" value="TCL08589.1"/>
    <property type="molecule type" value="Genomic_DNA"/>
</dbReference>
<feature type="transmembrane region" description="Helical" evidence="1">
    <location>
        <begin position="118"/>
        <end position="137"/>
    </location>
</feature>
<evidence type="ECO:0000313" key="3">
    <source>
        <dbReference type="Proteomes" id="UP000295673"/>
    </source>
</evidence>
<evidence type="ECO:0000256" key="1">
    <source>
        <dbReference type="SAM" id="Phobius"/>
    </source>
</evidence>
<proteinExistence type="predicted"/>
<dbReference type="Proteomes" id="UP000295673">
    <property type="component" value="Unassembled WGS sequence"/>
</dbReference>
<feature type="transmembrane region" description="Helical" evidence="1">
    <location>
        <begin position="61"/>
        <end position="79"/>
    </location>
</feature>
<dbReference type="GO" id="GO:0005886">
    <property type="term" value="C:plasma membrane"/>
    <property type="evidence" value="ECO:0007669"/>
    <property type="project" value="TreeGrafter"/>
</dbReference>
<protein>
    <submittedName>
        <fullName evidence="2">Uncharacterized membrane protein HdeD (DUF308 family)</fullName>
    </submittedName>
</protein>
<gene>
    <name evidence="2" type="ORF">BXY66_0626</name>
</gene>
<sequence>MFNWIFMLVIGVLSVAAGILALANPFGASVAATVIAGWSFVFLGGIQVVASFSAQGAGAKIFGILFGVIAFIIGLNILQEPLKGMLTLTFVAGIMFLASGITKAWFGFSNAEGTPRMALFLSAFISLALGAMVLSNFPQSAAVILGILLAVELISNGIGAIALALMAKDVDASSDT</sequence>
<feature type="transmembrane region" description="Helical" evidence="1">
    <location>
        <begin position="33"/>
        <end position="54"/>
    </location>
</feature>
<name>A0A4R1NLK0_9RHOB</name>
<feature type="transmembrane region" description="Helical" evidence="1">
    <location>
        <begin position="143"/>
        <end position="167"/>
    </location>
</feature>
<dbReference type="InterPro" id="IPR052712">
    <property type="entry name" value="Acid_resist_chaperone_HdeD"/>
</dbReference>
<evidence type="ECO:0000313" key="2">
    <source>
        <dbReference type="EMBL" id="TCL08589.1"/>
    </source>
</evidence>
<keyword evidence="1" id="KW-0812">Transmembrane</keyword>
<keyword evidence="1" id="KW-0472">Membrane</keyword>